<dbReference type="InterPro" id="IPR001365">
    <property type="entry name" value="A_deaminase_dom"/>
</dbReference>
<sequence length="328" mass="36530">MNKEEILKLPKLDLHCHLDGSLSKTFLENTLGRNFSMSELSVSMECSSLVEYLEKFDIPLSAMNSKENIKQAALDVMKLAADENVRYIEIRFAPLLSVTDSLSIEDVIESVIAGINEGNRLYGIYGNAICCAMTHHDIEASKSMFKVAREYYNAGVAGLDLAGDEANHPIKEFSELFKYAKDLGMNFTIHAGEAGPKSNIEGAIEYGAKRIGHGIAMRDDERLLNLAKEKRIGIEMCPISNYQTKAVGKKDIYPYSDYIKRGLLATVNTDNRLVSNTSITDEILFLQNKNMINDDEILQGIKNAIEVSFASDDIKDMLLKELGKQVLL</sequence>
<dbReference type="SUPFAM" id="SSF51556">
    <property type="entry name" value="Metallo-dependent hydrolases"/>
    <property type="match status" value="1"/>
</dbReference>
<proteinExistence type="inferred from homology"/>
<dbReference type="GO" id="GO:0043103">
    <property type="term" value="P:hypoxanthine salvage"/>
    <property type="evidence" value="ECO:0007669"/>
    <property type="project" value="TreeGrafter"/>
</dbReference>
<dbReference type="Gene3D" id="3.20.20.140">
    <property type="entry name" value="Metal-dependent hydrolases"/>
    <property type="match status" value="1"/>
</dbReference>
<dbReference type="PANTHER" id="PTHR11409">
    <property type="entry name" value="ADENOSINE DEAMINASE"/>
    <property type="match status" value="1"/>
</dbReference>
<dbReference type="NCBIfam" id="TIGR01430">
    <property type="entry name" value="aden_deam"/>
    <property type="match status" value="1"/>
</dbReference>
<protein>
    <recommendedName>
        <fullName evidence="3">adenosine deaminase</fullName>
        <ecNumber evidence="3">3.5.4.4</ecNumber>
    </recommendedName>
</protein>
<dbReference type="STRING" id="467210.HMPREF1866_01884"/>
<name>A0A133ZLP5_9FIRM</name>
<dbReference type="AlphaFoldDB" id="A0A133ZLP5"/>
<dbReference type="RefSeq" id="WP_060931566.1">
    <property type="nucleotide sequence ID" value="NZ_KQ959836.1"/>
</dbReference>
<dbReference type="Pfam" id="PF00962">
    <property type="entry name" value="A_deaminase"/>
    <property type="match status" value="1"/>
</dbReference>
<dbReference type="PANTHER" id="PTHR11409:SF43">
    <property type="entry name" value="ADENOSINE DEAMINASE"/>
    <property type="match status" value="1"/>
</dbReference>
<evidence type="ECO:0000256" key="2">
    <source>
        <dbReference type="ARBA" id="ARBA00006676"/>
    </source>
</evidence>
<evidence type="ECO:0000256" key="5">
    <source>
        <dbReference type="ARBA" id="ARBA00022801"/>
    </source>
</evidence>
<dbReference type="PATRIC" id="fig|467210.3.peg.1865"/>
<dbReference type="EC" id="3.5.4.4" evidence="3"/>
<gene>
    <name evidence="8" type="ORF">HMPREF1866_01884</name>
</gene>
<evidence type="ECO:0000259" key="7">
    <source>
        <dbReference type="Pfam" id="PF00962"/>
    </source>
</evidence>
<evidence type="ECO:0000313" key="9">
    <source>
        <dbReference type="Proteomes" id="UP000070394"/>
    </source>
</evidence>
<dbReference type="EMBL" id="LSDA01000102">
    <property type="protein sequence ID" value="KXB56376.1"/>
    <property type="molecule type" value="Genomic_DNA"/>
</dbReference>
<organism evidence="8 9">
    <name type="scientific">Lachnoanaerobaculum saburreum</name>
    <dbReference type="NCBI Taxonomy" id="467210"/>
    <lineage>
        <taxon>Bacteria</taxon>
        <taxon>Bacillati</taxon>
        <taxon>Bacillota</taxon>
        <taxon>Clostridia</taxon>
        <taxon>Lachnospirales</taxon>
        <taxon>Lachnospiraceae</taxon>
        <taxon>Lachnoanaerobaculum</taxon>
    </lineage>
</organism>
<dbReference type="OrthoDB" id="9779574at2"/>
<evidence type="ECO:0000313" key="8">
    <source>
        <dbReference type="EMBL" id="KXB56376.1"/>
    </source>
</evidence>
<evidence type="ECO:0000256" key="6">
    <source>
        <dbReference type="ARBA" id="ARBA00022833"/>
    </source>
</evidence>
<dbReference type="GO" id="GO:0005829">
    <property type="term" value="C:cytosol"/>
    <property type="evidence" value="ECO:0007669"/>
    <property type="project" value="TreeGrafter"/>
</dbReference>
<dbReference type="Proteomes" id="UP000070394">
    <property type="component" value="Unassembled WGS sequence"/>
</dbReference>
<keyword evidence="4" id="KW-0479">Metal-binding</keyword>
<dbReference type="GO" id="GO:0046103">
    <property type="term" value="P:inosine biosynthetic process"/>
    <property type="evidence" value="ECO:0007669"/>
    <property type="project" value="TreeGrafter"/>
</dbReference>
<evidence type="ECO:0000256" key="3">
    <source>
        <dbReference type="ARBA" id="ARBA00012784"/>
    </source>
</evidence>
<keyword evidence="6" id="KW-0862">Zinc</keyword>
<keyword evidence="9" id="KW-1185">Reference proteome</keyword>
<accession>A0A133ZLP5</accession>
<dbReference type="GO" id="GO:0004000">
    <property type="term" value="F:adenosine deaminase activity"/>
    <property type="evidence" value="ECO:0007669"/>
    <property type="project" value="TreeGrafter"/>
</dbReference>
<dbReference type="InterPro" id="IPR006330">
    <property type="entry name" value="Ado/ade_deaminase"/>
</dbReference>
<reference evidence="9" key="1">
    <citation type="submission" date="2016-01" db="EMBL/GenBank/DDBJ databases">
        <authorList>
            <person name="Mitreva M."/>
            <person name="Pepin K.H."/>
            <person name="Mihindukulasuriya K.A."/>
            <person name="Fulton R."/>
            <person name="Fronick C."/>
            <person name="O'Laughlin M."/>
            <person name="Miner T."/>
            <person name="Herter B."/>
            <person name="Rosa B.A."/>
            <person name="Cordes M."/>
            <person name="Tomlinson C."/>
            <person name="Wollam A."/>
            <person name="Palsikar V.B."/>
            <person name="Mardis E.R."/>
            <person name="Wilson R.K."/>
        </authorList>
    </citation>
    <scope>NUCLEOTIDE SEQUENCE [LARGE SCALE GENOMIC DNA]</scope>
    <source>
        <strain evidence="9">DNF00896</strain>
    </source>
</reference>
<comment type="similarity">
    <text evidence="2">Belongs to the metallo-dependent hydrolases superfamily. Adenosine and AMP deaminases family.</text>
</comment>
<comment type="cofactor">
    <cofactor evidence="1">
        <name>Zn(2+)</name>
        <dbReference type="ChEBI" id="CHEBI:29105"/>
    </cofactor>
</comment>
<keyword evidence="5" id="KW-0378">Hydrolase</keyword>
<comment type="caution">
    <text evidence="8">The sequence shown here is derived from an EMBL/GenBank/DDBJ whole genome shotgun (WGS) entry which is preliminary data.</text>
</comment>
<dbReference type="InterPro" id="IPR032466">
    <property type="entry name" value="Metal_Hydrolase"/>
</dbReference>
<dbReference type="GO" id="GO:0046872">
    <property type="term" value="F:metal ion binding"/>
    <property type="evidence" value="ECO:0007669"/>
    <property type="project" value="UniProtKB-KW"/>
</dbReference>
<evidence type="ECO:0000256" key="4">
    <source>
        <dbReference type="ARBA" id="ARBA00022723"/>
    </source>
</evidence>
<feature type="domain" description="Adenosine deaminase" evidence="7">
    <location>
        <begin position="10"/>
        <end position="323"/>
    </location>
</feature>
<evidence type="ECO:0000256" key="1">
    <source>
        <dbReference type="ARBA" id="ARBA00001947"/>
    </source>
</evidence>
<dbReference type="GO" id="GO:0006154">
    <property type="term" value="P:adenosine catabolic process"/>
    <property type="evidence" value="ECO:0007669"/>
    <property type="project" value="TreeGrafter"/>
</dbReference>